<dbReference type="Pfam" id="PF17050">
    <property type="entry name" value="AIM5"/>
    <property type="match status" value="1"/>
</dbReference>
<evidence type="ECO:0000313" key="13">
    <source>
        <dbReference type="EMBL" id="KAE9990875.1"/>
    </source>
</evidence>
<keyword evidence="5" id="KW-0812">Transmembrane</keyword>
<name>A0A8H3VL77_VENIN</name>
<keyword evidence="11" id="KW-0999">Mitochondrion inner membrane</keyword>
<feature type="region of interest" description="Disordered" evidence="12">
    <location>
        <begin position="487"/>
        <end position="515"/>
    </location>
</feature>
<dbReference type="GO" id="GO:0044284">
    <property type="term" value="C:mitochondrial crista junction"/>
    <property type="evidence" value="ECO:0007669"/>
    <property type="project" value="InterPro"/>
</dbReference>
<evidence type="ECO:0000256" key="5">
    <source>
        <dbReference type="ARBA" id="ARBA00022692"/>
    </source>
</evidence>
<evidence type="ECO:0000256" key="6">
    <source>
        <dbReference type="ARBA" id="ARBA00022989"/>
    </source>
</evidence>
<evidence type="ECO:0000256" key="8">
    <source>
        <dbReference type="ARBA" id="ARBA00023136"/>
    </source>
</evidence>
<evidence type="ECO:0000256" key="2">
    <source>
        <dbReference type="ARBA" id="ARBA00004370"/>
    </source>
</evidence>
<protein>
    <recommendedName>
        <fullName evidence="4 11">MICOS complex subunit MIC12</fullName>
    </recommendedName>
    <alternativeName>
        <fullName evidence="10 11">Altered inheritance of mitochondria protein 5, mitochondrial</fullName>
    </alternativeName>
    <alternativeName>
        <fullName evidence="9 11">Found in mitochondrial proteome protein 51</fullName>
    </alternativeName>
</protein>
<evidence type="ECO:0000256" key="1">
    <source>
        <dbReference type="ARBA" id="ARBA00002689"/>
    </source>
</evidence>
<evidence type="ECO:0000256" key="10">
    <source>
        <dbReference type="ARBA" id="ARBA00032985"/>
    </source>
</evidence>
<organism evidence="13 14">
    <name type="scientific">Venturia inaequalis</name>
    <name type="common">Apple scab fungus</name>
    <dbReference type="NCBI Taxonomy" id="5025"/>
    <lineage>
        <taxon>Eukaryota</taxon>
        <taxon>Fungi</taxon>
        <taxon>Dikarya</taxon>
        <taxon>Ascomycota</taxon>
        <taxon>Pezizomycotina</taxon>
        <taxon>Dothideomycetes</taxon>
        <taxon>Pleosporomycetidae</taxon>
        <taxon>Venturiales</taxon>
        <taxon>Venturiaceae</taxon>
        <taxon>Venturia</taxon>
    </lineage>
</organism>
<evidence type="ECO:0000256" key="9">
    <source>
        <dbReference type="ARBA" id="ARBA00032159"/>
    </source>
</evidence>
<gene>
    <name evidence="13" type="ORF">EG327_000809</name>
</gene>
<comment type="subunit">
    <text evidence="11">Component of the mitochondrial contact site and cristae organizing system (MICOS) complex.</text>
</comment>
<reference evidence="13 14" key="1">
    <citation type="submission" date="2019-07" db="EMBL/GenBank/DDBJ databases">
        <title>Venturia inaequalis Genome Resource.</title>
        <authorList>
            <person name="Lichtner F.J."/>
        </authorList>
    </citation>
    <scope>NUCLEOTIDE SEQUENCE [LARGE SCALE GENOMIC DNA]</scope>
    <source>
        <strain evidence="13 14">DMI_063113</strain>
    </source>
</reference>
<comment type="function">
    <text evidence="1 11">Component of the MICOS complex, a large protein complex of the mitochondrial inner membrane that plays crucial roles in the maintenance of crista junctions, inner membrane architecture, and formation of contact sites to the outer membrane.</text>
</comment>
<dbReference type="GO" id="GO:0061617">
    <property type="term" value="C:MICOS complex"/>
    <property type="evidence" value="ECO:0007669"/>
    <property type="project" value="UniProtKB-UniRule"/>
</dbReference>
<keyword evidence="14" id="KW-1185">Reference proteome</keyword>
<accession>A0A8H3VL77</accession>
<comment type="similarity">
    <text evidence="3 11">Belongs to the MICOS complex subunit Mic12 family.</text>
</comment>
<proteinExistence type="inferred from homology"/>
<dbReference type="GO" id="GO:0042407">
    <property type="term" value="P:cristae formation"/>
    <property type="evidence" value="ECO:0007669"/>
    <property type="project" value="InterPro"/>
</dbReference>
<evidence type="ECO:0000256" key="11">
    <source>
        <dbReference type="RuleBase" id="RU363010"/>
    </source>
</evidence>
<sequence>MGFVTGLLGGFTLTSSILYLTVSLHQQNRQQQALMLRQQSLILKNVVEPPLPEPQLSSREARVSVVESAKDRWNSEVERLVKKAQTTDWNEVGARAADGFASLWSKAAEKAKENKPLKTIYQGLDDASSKLTTFQDGLKRTCSAAIYDSDTPGAFHTISDTLLDVVREIELAPERIVFEGHTKRPLKETWRNLKSFGPTIGERQRQLRRLYTSTLNVVVKVLSLSHTLPYVLERAGLIDNDWIFQVKRCVLTQGFTQSFGSDPLKSNAACEIGVPLPLLISCNSHSPTQLYIAHSRRAEITKRKGALDKAHAEASRWGRINGRGWRSDGAMLDHSVPTLTEFEHIVEAIREVTVGVQEVESGDEEHEPVTDHFRSVDYNQQPASHSDMPSRMDHHDPSCFHRREESEGYFSTRHEVVRPCLLPKPTHAQSEPPVKSTSPVPVPIVRAESDPTRCDSAVDSVLAPDLTETHFDIHGLKRYTNAELEKEVKPDGKLENKPKKDSGAGFEIEDGGSDYPEEAAALLEMPVAQSLDVPDRRLLAEKVVDGYFDF</sequence>
<dbReference type="AlphaFoldDB" id="A0A8H3VL77"/>
<comment type="subcellular location">
    <subcellularLocation>
        <location evidence="2">Membrane</location>
    </subcellularLocation>
    <subcellularLocation>
        <location evidence="11">Mitochondrion inner membrane</location>
        <topology evidence="11">Single-pass membrane protein</topology>
    </subcellularLocation>
</comment>
<dbReference type="Proteomes" id="UP000490939">
    <property type="component" value="Unassembled WGS sequence"/>
</dbReference>
<comment type="caution">
    <text evidence="13">The sequence shown here is derived from an EMBL/GenBank/DDBJ whole genome shotgun (WGS) entry which is preliminary data.</text>
</comment>
<feature type="compositionally biased region" description="Basic and acidic residues" evidence="12">
    <location>
        <begin position="487"/>
        <end position="502"/>
    </location>
</feature>
<dbReference type="InterPro" id="IPR031463">
    <property type="entry name" value="Mic12"/>
</dbReference>
<evidence type="ECO:0000256" key="4">
    <source>
        <dbReference type="ARBA" id="ARBA00018170"/>
    </source>
</evidence>
<evidence type="ECO:0000256" key="3">
    <source>
        <dbReference type="ARBA" id="ARBA00009188"/>
    </source>
</evidence>
<evidence type="ECO:0000313" key="14">
    <source>
        <dbReference type="Proteomes" id="UP000490939"/>
    </source>
</evidence>
<keyword evidence="7 11" id="KW-0496">Mitochondrion</keyword>
<keyword evidence="6" id="KW-1133">Transmembrane helix</keyword>
<evidence type="ECO:0000256" key="7">
    <source>
        <dbReference type="ARBA" id="ARBA00023128"/>
    </source>
</evidence>
<dbReference type="EMBL" id="WNWR01000118">
    <property type="protein sequence ID" value="KAE9990875.1"/>
    <property type="molecule type" value="Genomic_DNA"/>
</dbReference>
<keyword evidence="8" id="KW-0472">Membrane</keyword>
<evidence type="ECO:0000256" key="12">
    <source>
        <dbReference type="SAM" id="MobiDB-lite"/>
    </source>
</evidence>